<dbReference type="Pfam" id="PF00043">
    <property type="entry name" value="GST_C"/>
    <property type="match status" value="1"/>
</dbReference>
<evidence type="ECO:0000313" key="3">
    <source>
        <dbReference type="Proteomes" id="UP001157439"/>
    </source>
</evidence>
<sequence length="215" mass="24856">MQLLFCPEDMHSQKVLIALYEKLAQFDSQAVDIHDPSDMRFLAQIDPFASVPLLQLKPNTVVAQATIIIEFLDEELQQGSQLIPHEPNLAREVRYLDSIIQQHLYEPLLELKRQHQLKLPQQNRSTIQQCEHAINSCLSVLENRFEANYWSVADGFSLADCTLIPALSLACSVYPFSHMHQLNRYWQQVKFRGSYQLLQQQLNDMKGFENPFIAS</sequence>
<dbReference type="Gene3D" id="3.40.30.10">
    <property type="entry name" value="Glutaredoxin"/>
    <property type="match status" value="1"/>
</dbReference>
<proteinExistence type="predicted"/>
<dbReference type="InterPro" id="IPR036249">
    <property type="entry name" value="Thioredoxin-like_sf"/>
</dbReference>
<reference evidence="2 3" key="1">
    <citation type="journal article" date="2014" name="Int. J. Syst. Evol. Microbiol.">
        <title>Complete genome sequence of Corynebacterium casei LMG S-19264T (=DSM 44701T), isolated from a smear-ripened cheese.</title>
        <authorList>
            <consortium name="US DOE Joint Genome Institute (JGI-PGF)"/>
            <person name="Walter F."/>
            <person name="Albersmeier A."/>
            <person name="Kalinowski J."/>
            <person name="Ruckert C."/>
        </authorList>
    </citation>
    <scope>NUCLEOTIDE SEQUENCE [LARGE SCALE GENOMIC DNA]</scope>
    <source>
        <strain evidence="2 3">NBRC 112785</strain>
    </source>
</reference>
<dbReference type="InterPro" id="IPR036282">
    <property type="entry name" value="Glutathione-S-Trfase_C_sf"/>
</dbReference>
<dbReference type="RefSeq" id="WP_095499426.1">
    <property type="nucleotide sequence ID" value="NZ_BSPO01000014.1"/>
</dbReference>
<dbReference type="Pfam" id="PF13409">
    <property type="entry name" value="GST_N_2"/>
    <property type="match status" value="1"/>
</dbReference>
<dbReference type="InterPro" id="IPR004046">
    <property type="entry name" value="GST_C"/>
</dbReference>
<dbReference type="SUPFAM" id="SSF47616">
    <property type="entry name" value="GST C-terminal domain-like"/>
    <property type="match status" value="1"/>
</dbReference>
<feature type="domain" description="GST N-terminal" evidence="1">
    <location>
        <begin position="1"/>
        <end position="80"/>
    </location>
</feature>
<dbReference type="Proteomes" id="UP001157439">
    <property type="component" value="Unassembled WGS sequence"/>
</dbReference>
<evidence type="ECO:0000313" key="2">
    <source>
        <dbReference type="EMBL" id="GLS84980.1"/>
    </source>
</evidence>
<name>A0AA37WZP7_9GAMM</name>
<keyword evidence="3" id="KW-1185">Reference proteome</keyword>
<dbReference type="GO" id="GO:0005737">
    <property type="term" value="C:cytoplasm"/>
    <property type="evidence" value="ECO:0007669"/>
    <property type="project" value="TreeGrafter"/>
</dbReference>
<dbReference type="PANTHER" id="PTHR43968">
    <property type="match status" value="1"/>
</dbReference>
<organism evidence="2 3">
    <name type="scientific">Paraferrimonas haliotis</name>
    <dbReference type="NCBI Taxonomy" id="2013866"/>
    <lineage>
        <taxon>Bacteria</taxon>
        <taxon>Pseudomonadati</taxon>
        <taxon>Pseudomonadota</taxon>
        <taxon>Gammaproteobacteria</taxon>
        <taxon>Alteromonadales</taxon>
        <taxon>Ferrimonadaceae</taxon>
        <taxon>Paraferrimonas</taxon>
    </lineage>
</organism>
<evidence type="ECO:0000259" key="1">
    <source>
        <dbReference type="PROSITE" id="PS50404"/>
    </source>
</evidence>
<dbReference type="PANTHER" id="PTHR43968:SF6">
    <property type="entry name" value="GLUTATHIONE S-TRANSFERASE OMEGA"/>
    <property type="match status" value="1"/>
</dbReference>
<dbReference type="InterPro" id="IPR050983">
    <property type="entry name" value="GST_Omega/HSP26"/>
</dbReference>
<dbReference type="Gene3D" id="1.20.1050.10">
    <property type="match status" value="1"/>
</dbReference>
<dbReference type="EMBL" id="BSPO01000014">
    <property type="protein sequence ID" value="GLS84980.1"/>
    <property type="molecule type" value="Genomic_DNA"/>
</dbReference>
<dbReference type="AlphaFoldDB" id="A0AA37WZP7"/>
<protein>
    <submittedName>
        <fullName evidence="2">Glutathione S-transferase</fullName>
    </submittedName>
</protein>
<dbReference type="CDD" id="cd00299">
    <property type="entry name" value="GST_C_family"/>
    <property type="match status" value="1"/>
</dbReference>
<dbReference type="InterPro" id="IPR004045">
    <property type="entry name" value="Glutathione_S-Trfase_N"/>
</dbReference>
<comment type="caution">
    <text evidence="2">The sequence shown here is derived from an EMBL/GenBank/DDBJ whole genome shotgun (WGS) entry which is preliminary data.</text>
</comment>
<gene>
    <name evidence="2" type="primary">gst</name>
    <name evidence="2" type="ORF">GCM10007894_29570</name>
</gene>
<accession>A0AA37WZP7</accession>
<dbReference type="PROSITE" id="PS50404">
    <property type="entry name" value="GST_NTER"/>
    <property type="match status" value="1"/>
</dbReference>
<dbReference type="SUPFAM" id="SSF52833">
    <property type="entry name" value="Thioredoxin-like"/>
    <property type="match status" value="1"/>
</dbReference>